<feature type="region of interest" description="Disordered" evidence="1">
    <location>
        <begin position="74"/>
        <end position="93"/>
    </location>
</feature>
<reference evidence="3" key="1">
    <citation type="submission" date="2020-09" db="EMBL/GenBank/DDBJ databases">
        <title>A novel bacterium of genus Bacillus, isolated from South China Sea.</title>
        <authorList>
            <person name="Huang H."/>
            <person name="Mo K."/>
            <person name="Hu Y."/>
        </authorList>
    </citation>
    <scope>NUCLEOTIDE SEQUENCE</scope>
    <source>
        <strain evidence="3">IB182487</strain>
    </source>
</reference>
<feature type="compositionally biased region" description="Basic and acidic residues" evidence="1">
    <location>
        <begin position="74"/>
        <end position="90"/>
    </location>
</feature>
<feature type="transmembrane region" description="Helical" evidence="2">
    <location>
        <begin position="138"/>
        <end position="161"/>
    </location>
</feature>
<keyword evidence="4" id="KW-1185">Reference proteome</keyword>
<evidence type="ECO:0000313" key="3">
    <source>
        <dbReference type="EMBL" id="MBD1381423.1"/>
    </source>
</evidence>
<keyword evidence="2" id="KW-0472">Membrane</keyword>
<proteinExistence type="predicted"/>
<dbReference type="EMBL" id="JACXAI010000018">
    <property type="protein sequence ID" value="MBD1381423.1"/>
    <property type="molecule type" value="Genomic_DNA"/>
</dbReference>
<feature type="transmembrane region" description="Helical" evidence="2">
    <location>
        <begin position="36"/>
        <end position="57"/>
    </location>
</feature>
<evidence type="ECO:0000256" key="1">
    <source>
        <dbReference type="SAM" id="MobiDB-lite"/>
    </source>
</evidence>
<dbReference type="RefSeq" id="WP_191159020.1">
    <property type="nucleotide sequence ID" value="NZ_JACXAI010000018.1"/>
</dbReference>
<keyword evidence="2" id="KW-0812">Transmembrane</keyword>
<sequence length="178" mass="19549">MELLWPYFVVFILAAIPLFEVIGVIPLGVLAGLPPIPVGIVAFLGNVVTILLLIFLVDHMKAWMKRRRTRKIDSHEETAASMEPPKEGTSKRSKRARKIWEKYGLPGLTIIGPLVVGSHLSAFMSMSFGSKKSWVTGWMIGSLLLWSTVTTAAAFYGIGFLNESTGSEGFLVDLIKGE</sequence>
<dbReference type="AlphaFoldDB" id="A0A926RX32"/>
<gene>
    <name evidence="3" type="ORF">IC621_14385</name>
</gene>
<protein>
    <submittedName>
        <fullName evidence="3">Small multi-drug export protein</fullName>
    </submittedName>
</protein>
<dbReference type="Proteomes" id="UP000626844">
    <property type="component" value="Unassembled WGS sequence"/>
</dbReference>
<dbReference type="Pfam" id="PF06695">
    <property type="entry name" value="Sm_multidrug_ex"/>
    <property type="match status" value="1"/>
</dbReference>
<evidence type="ECO:0000313" key="4">
    <source>
        <dbReference type="Proteomes" id="UP000626844"/>
    </source>
</evidence>
<feature type="transmembrane region" description="Helical" evidence="2">
    <location>
        <begin position="103"/>
        <end position="126"/>
    </location>
</feature>
<organism evidence="3 4">
    <name type="scientific">Metabacillus arenae</name>
    <dbReference type="NCBI Taxonomy" id="2771434"/>
    <lineage>
        <taxon>Bacteria</taxon>
        <taxon>Bacillati</taxon>
        <taxon>Bacillota</taxon>
        <taxon>Bacilli</taxon>
        <taxon>Bacillales</taxon>
        <taxon>Bacillaceae</taxon>
        <taxon>Metabacillus</taxon>
    </lineage>
</organism>
<accession>A0A926RX32</accession>
<dbReference type="InterPro" id="IPR009577">
    <property type="entry name" value="Sm_multidrug_ex"/>
</dbReference>
<evidence type="ECO:0000256" key="2">
    <source>
        <dbReference type="SAM" id="Phobius"/>
    </source>
</evidence>
<comment type="caution">
    <text evidence="3">The sequence shown here is derived from an EMBL/GenBank/DDBJ whole genome shotgun (WGS) entry which is preliminary data.</text>
</comment>
<name>A0A926RX32_9BACI</name>
<keyword evidence="2" id="KW-1133">Transmembrane helix</keyword>
<feature type="transmembrane region" description="Helical" evidence="2">
    <location>
        <begin position="7"/>
        <end position="30"/>
    </location>
</feature>